<evidence type="ECO:0000313" key="3">
    <source>
        <dbReference type="EMBL" id="MCB7386243.1"/>
    </source>
</evidence>
<dbReference type="Pfam" id="PF04892">
    <property type="entry name" value="VanZ"/>
    <property type="match status" value="1"/>
</dbReference>
<keyword evidence="1" id="KW-0472">Membrane</keyword>
<reference evidence="3 4" key="1">
    <citation type="submission" date="2021-10" db="EMBL/GenBank/DDBJ databases">
        <title>Collection of gut derived symbiotic bacterial strains cultured from healthy donors.</title>
        <authorList>
            <person name="Lin H."/>
            <person name="Littmann E."/>
            <person name="Kohout C."/>
            <person name="Pamer E.G."/>
        </authorList>
    </citation>
    <scope>NUCLEOTIDE SEQUENCE [LARGE SCALE GENOMIC DNA]</scope>
    <source>
        <strain evidence="3 4">DFI.1.165</strain>
    </source>
</reference>
<protein>
    <submittedName>
        <fullName evidence="3">VanZ family protein</fullName>
    </submittedName>
</protein>
<proteinExistence type="predicted"/>
<feature type="transmembrane region" description="Helical" evidence="1">
    <location>
        <begin position="135"/>
        <end position="154"/>
    </location>
</feature>
<dbReference type="NCBIfam" id="NF037970">
    <property type="entry name" value="vanZ_1"/>
    <property type="match status" value="1"/>
</dbReference>
<dbReference type="RefSeq" id="WP_227183249.1">
    <property type="nucleotide sequence ID" value="NZ_JAJCIQ010000001.1"/>
</dbReference>
<feature type="transmembrane region" description="Helical" evidence="1">
    <location>
        <begin position="74"/>
        <end position="92"/>
    </location>
</feature>
<dbReference type="PIRSF" id="PIRSF019083">
    <property type="entry name" value="UCP019083_VanZ"/>
    <property type="match status" value="1"/>
</dbReference>
<dbReference type="InterPro" id="IPR016747">
    <property type="entry name" value="Phosphotransbutyrylase"/>
</dbReference>
<name>A0ABS8DCZ4_9FIRM</name>
<keyword evidence="1" id="KW-1133">Transmembrane helix</keyword>
<evidence type="ECO:0000313" key="4">
    <source>
        <dbReference type="Proteomes" id="UP001299546"/>
    </source>
</evidence>
<feature type="transmembrane region" description="Helical" evidence="1">
    <location>
        <begin position="104"/>
        <end position="123"/>
    </location>
</feature>
<keyword evidence="1" id="KW-0812">Transmembrane</keyword>
<accession>A0ABS8DCZ4</accession>
<organism evidence="3 4">
    <name type="scientific">Bariatricus massiliensis</name>
    <dbReference type="NCBI Taxonomy" id="1745713"/>
    <lineage>
        <taxon>Bacteria</taxon>
        <taxon>Bacillati</taxon>
        <taxon>Bacillota</taxon>
        <taxon>Clostridia</taxon>
        <taxon>Lachnospirales</taxon>
        <taxon>Lachnospiraceae</taxon>
        <taxon>Bariatricus</taxon>
    </lineage>
</organism>
<evidence type="ECO:0000256" key="1">
    <source>
        <dbReference type="SAM" id="Phobius"/>
    </source>
</evidence>
<sequence>MLKLKKIYYLSMFCLLLWIIVIFSFSAQPVTESVGLSRKVGQKVSELFVPGFKELPQGEQEEFVQKIDFGIRKTAHFLEYMVLGIWWGFLLMPARRSVRFKIWTAVWASAACAAVDEIHQLFVDGRTGRWQDVCIDTAGAAVGILALFAIIQLIHRRKVKTCQKHLQS</sequence>
<dbReference type="InterPro" id="IPR006976">
    <property type="entry name" value="VanZ-like"/>
</dbReference>
<feature type="domain" description="VanZ-like" evidence="2">
    <location>
        <begin position="13"/>
        <end position="148"/>
    </location>
</feature>
<dbReference type="EMBL" id="JAJCIS010000001">
    <property type="protein sequence ID" value="MCB7386243.1"/>
    <property type="molecule type" value="Genomic_DNA"/>
</dbReference>
<keyword evidence="4" id="KW-1185">Reference proteome</keyword>
<dbReference type="Proteomes" id="UP001299546">
    <property type="component" value="Unassembled WGS sequence"/>
</dbReference>
<evidence type="ECO:0000259" key="2">
    <source>
        <dbReference type="Pfam" id="PF04892"/>
    </source>
</evidence>
<gene>
    <name evidence="3" type="ORF">LIZ65_02985</name>
</gene>
<feature type="transmembrane region" description="Helical" evidence="1">
    <location>
        <begin position="7"/>
        <end position="27"/>
    </location>
</feature>
<comment type="caution">
    <text evidence="3">The sequence shown here is derived from an EMBL/GenBank/DDBJ whole genome shotgun (WGS) entry which is preliminary data.</text>
</comment>